<dbReference type="SUPFAM" id="SSF81301">
    <property type="entry name" value="Nucleotidyltransferase"/>
    <property type="match status" value="1"/>
</dbReference>
<dbReference type="Pfam" id="PF18765">
    <property type="entry name" value="Polbeta"/>
    <property type="match status" value="1"/>
</dbReference>
<organism evidence="2 3">
    <name type="scientific">Caldicellulosiruptor morganii</name>
    <dbReference type="NCBI Taxonomy" id="1387555"/>
    <lineage>
        <taxon>Bacteria</taxon>
        <taxon>Bacillati</taxon>
        <taxon>Bacillota</taxon>
        <taxon>Bacillota incertae sedis</taxon>
        <taxon>Caldicellulosiruptorales</taxon>
        <taxon>Caldicellulosiruptoraceae</taxon>
        <taxon>Caldicellulosiruptor</taxon>
    </lineage>
</organism>
<dbReference type="Proteomes" id="UP001164909">
    <property type="component" value="Chromosome"/>
</dbReference>
<dbReference type="PANTHER" id="PTHR43852">
    <property type="entry name" value="NUCLEOTIDYLTRANSFERASE"/>
    <property type="match status" value="1"/>
</dbReference>
<protein>
    <submittedName>
        <fullName evidence="2">Nucleotidyltransferase domain-containing protein</fullName>
    </submittedName>
</protein>
<dbReference type="RefSeq" id="WP_045169776.1">
    <property type="nucleotide sequence ID" value="NZ_CP113865.1"/>
</dbReference>
<accession>A0ABY7BMZ0</accession>
<dbReference type="InterPro" id="IPR041633">
    <property type="entry name" value="Polbeta"/>
</dbReference>
<proteinExistence type="predicted"/>
<sequence length="99" mass="11324">MKFGIEEVIFDRIINLIRNEKSIKKAILFGSRARGDFTKYSDIDIAIIVDGKMSPEFKLDLDEAAGLYKIDIVELEGLENETFKNRILKEGIVIFERGV</sequence>
<dbReference type="InterPro" id="IPR043519">
    <property type="entry name" value="NT_sf"/>
</dbReference>
<keyword evidence="3" id="KW-1185">Reference proteome</keyword>
<name>A0ABY7BMZ0_9FIRM</name>
<evidence type="ECO:0000313" key="2">
    <source>
        <dbReference type="EMBL" id="WAM33105.1"/>
    </source>
</evidence>
<dbReference type="Gene3D" id="3.30.460.10">
    <property type="entry name" value="Beta Polymerase, domain 2"/>
    <property type="match status" value="1"/>
</dbReference>
<evidence type="ECO:0000259" key="1">
    <source>
        <dbReference type="Pfam" id="PF18765"/>
    </source>
</evidence>
<reference evidence="2" key="1">
    <citation type="submission" date="2022-12" db="EMBL/GenBank/DDBJ databases">
        <authorList>
            <person name="Bing R.G."/>
            <person name="Willard D.J."/>
            <person name="Manesh M.J.H."/>
            <person name="Laemthong T."/>
            <person name="Crosby J.R."/>
            <person name="Kelly R.M."/>
        </authorList>
    </citation>
    <scope>NUCLEOTIDE SEQUENCE</scope>
    <source>
        <strain evidence="2">DSM 8990</strain>
    </source>
</reference>
<dbReference type="PANTHER" id="PTHR43852:SF3">
    <property type="entry name" value="NUCLEOTIDYLTRANSFERASE"/>
    <property type="match status" value="1"/>
</dbReference>
<gene>
    <name evidence="2" type="ORF">OTK00_001575</name>
</gene>
<dbReference type="EMBL" id="CP113865">
    <property type="protein sequence ID" value="WAM33105.1"/>
    <property type="molecule type" value="Genomic_DNA"/>
</dbReference>
<dbReference type="InterPro" id="IPR052930">
    <property type="entry name" value="TA_antitoxin_MntA"/>
</dbReference>
<dbReference type="CDD" id="cd05403">
    <property type="entry name" value="NT_KNTase_like"/>
    <property type="match status" value="1"/>
</dbReference>
<evidence type="ECO:0000313" key="3">
    <source>
        <dbReference type="Proteomes" id="UP001164909"/>
    </source>
</evidence>
<feature type="domain" description="Polymerase beta nucleotidyltransferase" evidence="1">
    <location>
        <begin position="12"/>
        <end position="97"/>
    </location>
</feature>